<dbReference type="InterPro" id="IPR001310">
    <property type="entry name" value="Histidine_triad_HIT"/>
</dbReference>
<dbReference type="PANTHER" id="PTHR23089">
    <property type="entry name" value="HISTIDINE TRIAD HIT PROTEIN"/>
    <property type="match status" value="1"/>
</dbReference>
<dbReference type="SUPFAM" id="SSF54197">
    <property type="entry name" value="HIT-like"/>
    <property type="match status" value="1"/>
</dbReference>
<dbReference type="GO" id="GO:0003824">
    <property type="term" value="F:catalytic activity"/>
    <property type="evidence" value="ECO:0007669"/>
    <property type="project" value="InterPro"/>
</dbReference>
<evidence type="ECO:0000313" key="5">
    <source>
        <dbReference type="EMBL" id="RJP23531.1"/>
    </source>
</evidence>
<evidence type="ECO:0000256" key="2">
    <source>
        <dbReference type="PIRSR" id="PIRSR601310-3"/>
    </source>
</evidence>
<evidence type="ECO:0000256" key="1">
    <source>
        <dbReference type="PIRSR" id="PIRSR601310-1"/>
    </source>
</evidence>
<sequence length="114" mass="12302">MSDCIFCKIADGEIPSKKVYEDAAYFAFRDIEPQAPVHVVVIPRKHIPTLNDISATDPAEIGALLQACRLVARAENVAASGYRVVINCNRDAGQAVFHLHAHVLGGRALSSTFA</sequence>
<evidence type="ECO:0000259" key="4">
    <source>
        <dbReference type="PROSITE" id="PS51084"/>
    </source>
</evidence>
<evidence type="ECO:0000313" key="6">
    <source>
        <dbReference type="Proteomes" id="UP000265882"/>
    </source>
</evidence>
<dbReference type="InterPro" id="IPR036265">
    <property type="entry name" value="HIT-like_sf"/>
</dbReference>
<dbReference type="PRINTS" id="PR00332">
    <property type="entry name" value="HISTRIAD"/>
</dbReference>
<accession>A0A3A4P6P1</accession>
<dbReference type="Proteomes" id="UP000265882">
    <property type="component" value="Unassembled WGS sequence"/>
</dbReference>
<dbReference type="Gene3D" id="3.30.428.10">
    <property type="entry name" value="HIT-like"/>
    <property type="match status" value="1"/>
</dbReference>
<feature type="active site" description="Tele-AMP-histidine intermediate" evidence="1">
    <location>
        <position position="100"/>
    </location>
</feature>
<name>A0A3A4P6P1_ABYX5</name>
<organism evidence="5 6">
    <name type="scientific">Abyssobacteria bacterium (strain SURF_5)</name>
    <dbReference type="NCBI Taxonomy" id="2093360"/>
    <lineage>
        <taxon>Bacteria</taxon>
        <taxon>Pseudomonadati</taxon>
        <taxon>Candidatus Hydrogenedentota</taxon>
        <taxon>Candidatus Abyssobacteria</taxon>
    </lineage>
</organism>
<dbReference type="EMBL" id="QZKU01000045">
    <property type="protein sequence ID" value="RJP23531.1"/>
    <property type="molecule type" value="Genomic_DNA"/>
</dbReference>
<dbReference type="PROSITE" id="PS51084">
    <property type="entry name" value="HIT_2"/>
    <property type="match status" value="1"/>
</dbReference>
<feature type="domain" description="HIT" evidence="4">
    <location>
        <begin position="5"/>
        <end position="113"/>
    </location>
</feature>
<evidence type="ECO:0000256" key="3">
    <source>
        <dbReference type="PROSITE-ProRule" id="PRU00464"/>
    </source>
</evidence>
<feature type="short sequence motif" description="Histidine triad motif" evidence="2 3">
    <location>
        <begin position="98"/>
        <end position="102"/>
    </location>
</feature>
<protein>
    <submittedName>
        <fullName evidence="5">Histidine triad nucleotide-binding protein</fullName>
    </submittedName>
</protein>
<reference evidence="5 6" key="1">
    <citation type="journal article" date="2017" name="ISME J.">
        <title>Energy and carbon metabolisms in a deep terrestrial subsurface fluid microbial community.</title>
        <authorList>
            <person name="Momper L."/>
            <person name="Jungbluth S.P."/>
            <person name="Lee M.D."/>
            <person name="Amend J.P."/>
        </authorList>
    </citation>
    <scope>NUCLEOTIDE SEQUENCE [LARGE SCALE GENOMIC DNA]</scope>
    <source>
        <strain evidence="5">SURF_5</strain>
    </source>
</reference>
<dbReference type="Pfam" id="PF01230">
    <property type="entry name" value="HIT"/>
    <property type="match status" value="1"/>
</dbReference>
<dbReference type="AlphaFoldDB" id="A0A3A4P6P1"/>
<dbReference type="CDD" id="cd01276">
    <property type="entry name" value="PKCI_related"/>
    <property type="match status" value="1"/>
</dbReference>
<proteinExistence type="predicted"/>
<comment type="caution">
    <text evidence="5">The sequence shown here is derived from an EMBL/GenBank/DDBJ whole genome shotgun (WGS) entry which is preliminary data.</text>
</comment>
<gene>
    <name evidence="5" type="ORF">C4520_06145</name>
</gene>
<dbReference type="InterPro" id="IPR011146">
    <property type="entry name" value="HIT-like"/>
</dbReference>